<dbReference type="Proteomes" id="UP001500213">
    <property type="component" value="Unassembled WGS sequence"/>
</dbReference>
<dbReference type="EMBL" id="BAABBX010000016">
    <property type="protein sequence ID" value="GAA4193632.1"/>
    <property type="molecule type" value="Genomic_DNA"/>
</dbReference>
<accession>A0ABP8AYF9</accession>
<keyword evidence="2" id="KW-1185">Reference proteome</keyword>
<evidence type="ECO:0000313" key="1">
    <source>
        <dbReference type="EMBL" id="GAA4193632.1"/>
    </source>
</evidence>
<gene>
    <name evidence="1" type="ORF">GCM10022288_27720</name>
</gene>
<dbReference type="RefSeq" id="WP_344777896.1">
    <property type="nucleotide sequence ID" value="NZ_BAABBX010000016.1"/>
</dbReference>
<name>A0ABP8AYF9_9MICO</name>
<evidence type="ECO:0008006" key="3">
    <source>
        <dbReference type="Google" id="ProtNLM"/>
    </source>
</evidence>
<comment type="caution">
    <text evidence="1">The sequence shown here is derived from an EMBL/GenBank/DDBJ whole genome shotgun (WGS) entry which is preliminary data.</text>
</comment>
<proteinExistence type="predicted"/>
<evidence type="ECO:0000313" key="2">
    <source>
        <dbReference type="Proteomes" id="UP001500213"/>
    </source>
</evidence>
<organism evidence="1 2">
    <name type="scientific">Gryllotalpicola kribbensis</name>
    <dbReference type="NCBI Taxonomy" id="993084"/>
    <lineage>
        <taxon>Bacteria</taxon>
        <taxon>Bacillati</taxon>
        <taxon>Actinomycetota</taxon>
        <taxon>Actinomycetes</taxon>
        <taxon>Micrococcales</taxon>
        <taxon>Microbacteriaceae</taxon>
        <taxon>Gryllotalpicola</taxon>
    </lineage>
</organism>
<reference evidence="2" key="1">
    <citation type="journal article" date="2019" name="Int. J. Syst. Evol. Microbiol.">
        <title>The Global Catalogue of Microorganisms (GCM) 10K type strain sequencing project: providing services to taxonomists for standard genome sequencing and annotation.</title>
        <authorList>
            <consortium name="The Broad Institute Genomics Platform"/>
            <consortium name="The Broad Institute Genome Sequencing Center for Infectious Disease"/>
            <person name="Wu L."/>
            <person name="Ma J."/>
        </authorList>
    </citation>
    <scope>NUCLEOTIDE SEQUENCE [LARGE SCALE GENOMIC DNA]</scope>
    <source>
        <strain evidence="2">JCM 17593</strain>
    </source>
</reference>
<protein>
    <recommendedName>
        <fullName evidence="3">DUF3558 domain-containing protein</fullName>
    </recommendedName>
</protein>
<sequence length="183" mass="18514">MGSPGVVAVLGIEAAVVAVALAGCSAAPGTWFTPSTPTISIAATSSCPATLGAARDVPDRSAGSATLLPASGKPPAALACSYTDRELSSQTRLGAAASRELASVVNEIDLSKPTGTTSCPAQLDQITVIAFEIGNTDDVDLWWNDSGCQTVDNGRLGAFQGGNPSFYRTFQSTYARLVSAAAS</sequence>